<protein>
    <submittedName>
        <fullName evidence="1">Uncharacterized protein</fullName>
    </submittedName>
</protein>
<sequence>MGVICSNSQIKRKESKQIQTDKIVEIINNNSYNYNNLNIVIELIYDISIFDMAIYQQMILICSRNKKYKWQNRLRYN</sequence>
<evidence type="ECO:0000313" key="2">
    <source>
        <dbReference type="Proteomes" id="UP000692954"/>
    </source>
</evidence>
<dbReference type="Proteomes" id="UP000692954">
    <property type="component" value="Unassembled WGS sequence"/>
</dbReference>
<evidence type="ECO:0000313" key="1">
    <source>
        <dbReference type="EMBL" id="CAD8115661.1"/>
    </source>
</evidence>
<name>A0A8S1QKZ4_9CILI</name>
<comment type="caution">
    <text evidence="1">The sequence shown here is derived from an EMBL/GenBank/DDBJ whole genome shotgun (WGS) entry which is preliminary data.</text>
</comment>
<proteinExistence type="predicted"/>
<gene>
    <name evidence="1" type="ORF">PSON_ATCC_30995.1.T1090027</name>
</gene>
<organism evidence="1 2">
    <name type="scientific">Paramecium sonneborni</name>
    <dbReference type="NCBI Taxonomy" id="65129"/>
    <lineage>
        <taxon>Eukaryota</taxon>
        <taxon>Sar</taxon>
        <taxon>Alveolata</taxon>
        <taxon>Ciliophora</taxon>
        <taxon>Intramacronucleata</taxon>
        <taxon>Oligohymenophorea</taxon>
        <taxon>Peniculida</taxon>
        <taxon>Parameciidae</taxon>
        <taxon>Paramecium</taxon>
    </lineage>
</organism>
<accession>A0A8S1QKZ4</accession>
<reference evidence="1" key="1">
    <citation type="submission" date="2021-01" db="EMBL/GenBank/DDBJ databases">
        <authorList>
            <consortium name="Genoscope - CEA"/>
            <person name="William W."/>
        </authorList>
    </citation>
    <scope>NUCLEOTIDE SEQUENCE</scope>
</reference>
<keyword evidence="2" id="KW-1185">Reference proteome</keyword>
<dbReference type="AlphaFoldDB" id="A0A8S1QKZ4"/>
<dbReference type="EMBL" id="CAJJDN010000109">
    <property type="protein sequence ID" value="CAD8115661.1"/>
    <property type="molecule type" value="Genomic_DNA"/>
</dbReference>